<evidence type="ECO:0000313" key="3">
    <source>
        <dbReference type="Proteomes" id="UP000050378"/>
    </source>
</evidence>
<dbReference type="AlphaFoldDB" id="A0A0P7DUZ0"/>
<dbReference type="OrthoDB" id="6197363at2"/>
<feature type="signal peptide" evidence="1">
    <location>
        <begin position="1"/>
        <end position="26"/>
    </location>
</feature>
<proteinExistence type="predicted"/>
<dbReference type="RefSeq" id="WP_054551017.1">
    <property type="nucleotide sequence ID" value="NZ_LJTC01000001.1"/>
</dbReference>
<name>A0A0P7DUZ0_9GAMM</name>
<dbReference type="Proteomes" id="UP000050378">
    <property type="component" value="Unassembled WGS sequence"/>
</dbReference>
<protein>
    <recommendedName>
        <fullName evidence="4">DUF3718 domain-containing protein</fullName>
    </recommendedName>
</protein>
<comment type="caution">
    <text evidence="2">The sequence shown here is derived from an EMBL/GenBank/DDBJ whole genome shotgun (WGS) entry which is preliminary data.</text>
</comment>
<dbReference type="PATRIC" id="fig|570156.3.peg.55"/>
<evidence type="ECO:0008006" key="4">
    <source>
        <dbReference type="Google" id="ProtNLM"/>
    </source>
</evidence>
<dbReference type="STRING" id="570156.AOG27_00285"/>
<dbReference type="InterPro" id="IPR022193">
    <property type="entry name" value="DUF3718"/>
</dbReference>
<dbReference type="EMBL" id="LJTC01000001">
    <property type="protein sequence ID" value="KPM85265.1"/>
    <property type="molecule type" value="Genomic_DNA"/>
</dbReference>
<keyword evidence="1" id="KW-0732">Signal</keyword>
<feature type="chain" id="PRO_5006138071" description="DUF3718 domain-containing protein" evidence="1">
    <location>
        <begin position="27"/>
        <end position="125"/>
    </location>
</feature>
<evidence type="ECO:0000256" key="1">
    <source>
        <dbReference type="SAM" id="SignalP"/>
    </source>
</evidence>
<dbReference type="Pfam" id="PF12514">
    <property type="entry name" value="DUF3718"/>
    <property type="match status" value="1"/>
</dbReference>
<organism evidence="2 3">
    <name type="scientific">Pseudoalteromonas lipolytica</name>
    <dbReference type="NCBI Taxonomy" id="570156"/>
    <lineage>
        <taxon>Bacteria</taxon>
        <taxon>Pseudomonadati</taxon>
        <taxon>Pseudomonadota</taxon>
        <taxon>Gammaproteobacteria</taxon>
        <taxon>Alteromonadales</taxon>
        <taxon>Pseudoalteromonadaceae</taxon>
        <taxon>Pseudoalteromonas</taxon>
    </lineage>
</organism>
<accession>A0A0P7DUZ0</accession>
<gene>
    <name evidence="2" type="ORF">AOG27_00285</name>
</gene>
<evidence type="ECO:0000313" key="2">
    <source>
        <dbReference type="EMBL" id="KPM85265.1"/>
    </source>
</evidence>
<reference evidence="2 3" key="1">
    <citation type="submission" date="2015-09" db="EMBL/GenBank/DDBJ databases">
        <title>Draft Genome Sequence of Pseudoalteromonas lipolytica UCD-48B.</title>
        <authorList>
            <person name="Krusor M."/>
            <person name="Coil D.A."/>
            <person name="Lang J.M."/>
            <person name="Eisen J.A."/>
            <person name="Alexiev A."/>
        </authorList>
    </citation>
    <scope>NUCLEOTIDE SEQUENCE [LARGE SCALE GENOMIC DNA]</scope>
    <source>
        <strain evidence="2 3">UCD-48B</strain>
    </source>
</reference>
<sequence length="125" mass="13260">MMKLPNMLLAAAVVSASVAYTAPAKADDQLAVSICEYIAADDKNRLRSKLKSSRVKIRNIFDAVKCNGNNMLRHAIESGAADTGEYIVKNLSKSSLEDGADIAWAESNGHGGSPLIAVIKDRAGL</sequence>